<comment type="caution">
    <text evidence="2">The sequence shown here is derived from an EMBL/GenBank/DDBJ whole genome shotgun (WGS) entry which is preliminary data.</text>
</comment>
<dbReference type="EMBL" id="BMJM01000004">
    <property type="protein sequence ID" value="GGE09431.1"/>
    <property type="molecule type" value="Genomic_DNA"/>
</dbReference>
<organism evidence="2 3">
    <name type="scientific">Sandarakinorhabdus glacialis</name>
    <dbReference type="NCBI Taxonomy" id="1614636"/>
    <lineage>
        <taxon>Bacteria</taxon>
        <taxon>Pseudomonadati</taxon>
        <taxon>Pseudomonadota</taxon>
        <taxon>Alphaproteobacteria</taxon>
        <taxon>Sphingomonadales</taxon>
        <taxon>Sphingosinicellaceae</taxon>
        <taxon>Sandarakinorhabdus</taxon>
    </lineage>
</organism>
<dbReference type="GO" id="GO:0006508">
    <property type="term" value="P:proteolysis"/>
    <property type="evidence" value="ECO:0007669"/>
    <property type="project" value="InterPro"/>
</dbReference>
<evidence type="ECO:0000313" key="2">
    <source>
        <dbReference type="EMBL" id="GGE09431.1"/>
    </source>
</evidence>
<dbReference type="AlphaFoldDB" id="A0A916ZQP4"/>
<dbReference type="Gene3D" id="3.90.226.10">
    <property type="entry name" value="2-enoyl-CoA Hydratase, Chain A, domain 1"/>
    <property type="match status" value="1"/>
</dbReference>
<dbReference type="GO" id="GO:0008236">
    <property type="term" value="F:serine-type peptidase activity"/>
    <property type="evidence" value="ECO:0007669"/>
    <property type="project" value="InterPro"/>
</dbReference>
<dbReference type="InterPro" id="IPR005151">
    <property type="entry name" value="Tail-specific_protease"/>
</dbReference>
<gene>
    <name evidence="2" type="ORF">GCM10011529_14720</name>
</gene>
<proteinExistence type="predicted"/>
<dbReference type="Proteomes" id="UP000635071">
    <property type="component" value="Unassembled WGS sequence"/>
</dbReference>
<dbReference type="Pfam" id="PF03572">
    <property type="entry name" value="Peptidase_S41"/>
    <property type="match status" value="1"/>
</dbReference>
<dbReference type="InterPro" id="IPR029045">
    <property type="entry name" value="ClpP/crotonase-like_dom_sf"/>
</dbReference>
<accession>A0A916ZQP4</accession>
<sequence>MDQTEAWVTLAQLNPVLADGHLFIGLPDWRAQSAEAIRMGTGFFPFEVSLDKQGYPVIVAALGGSPVSLAGRRITRIDGRDARDVARALLARMHGDTPAFRAALLAQRWWLLFAKLYGTPATYDLVVAGSKPHYLVPAGHSLPAILQHEASFERLYACRIDADGSARLTVASFSWEDKARYFGFTRDCFARMKTASAKRLVIDVSANGGGDDDMWKDGILRYIAIRPYKQGSTYVKRERSGARTTGAIESATEPVPDEPFCFTGAVTVVIGPLTYSSAVLFGNVVRDYGFGTLAGTGGAVRTRQSGGVQSVKLPNTGLILSYPRFVLDPPAGAKASKYLQPANSSALTSVAE</sequence>
<feature type="domain" description="Tail specific protease" evidence="1">
    <location>
        <begin position="186"/>
        <end position="334"/>
    </location>
</feature>
<evidence type="ECO:0000313" key="3">
    <source>
        <dbReference type="Proteomes" id="UP000635071"/>
    </source>
</evidence>
<reference evidence="2" key="1">
    <citation type="journal article" date="2014" name="Int. J. Syst. Evol. Microbiol.">
        <title>Complete genome sequence of Corynebacterium casei LMG S-19264T (=DSM 44701T), isolated from a smear-ripened cheese.</title>
        <authorList>
            <consortium name="US DOE Joint Genome Institute (JGI-PGF)"/>
            <person name="Walter F."/>
            <person name="Albersmeier A."/>
            <person name="Kalinowski J."/>
            <person name="Ruckert C."/>
        </authorList>
    </citation>
    <scope>NUCLEOTIDE SEQUENCE</scope>
    <source>
        <strain evidence="2">CGMCC 1.15519</strain>
    </source>
</reference>
<reference evidence="2" key="2">
    <citation type="submission" date="2020-09" db="EMBL/GenBank/DDBJ databases">
        <authorList>
            <person name="Sun Q."/>
            <person name="Zhou Y."/>
        </authorList>
    </citation>
    <scope>NUCLEOTIDE SEQUENCE</scope>
    <source>
        <strain evidence="2">CGMCC 1.15519</strain>
    </source>
</reference>
<name>A0A916ZQP4_9SPHN</name>
<keyword evidence="3" id="KW-1185">Reference proteome</keyword>
<evidence type="ECO:0000259" key="1">
    <source>
        <dbReference type="Pfam" id="PF03572"/>
    </source>
</evidence>
<dbReference type="SUPFAM" id="SSF52096">
    <property type="entry name" value="ClpP/crotonase"/>
    <property type="match status" value="1"/>
</dbReference>
<protein>
    <recommendedName>
        <fullName evidence="1">Tail specific protease domain-containing protein</fullName>
    </recommendedName>
</protein>